<evidence type="ECO:0000256" key="7">
    <source>
        <dbReference type="SAM" id="MobiDB-lite"/>
    </source>
</evidence>
<dbReference type="GO" id="GO:0005739">
    <property type="term" value="C:mitochondrion"/>
    <property type="evidence" value="ECO:0007669"/>
    <property type="project" value="TreeGrafter"/>
</dbReference>
<keyword evidence="4" id="KW-0378">Hydrolase</keyword>
<dbReference type="Pfam" id="PF16187">
    <property type="entry name" value="Peptidase_M16_M"/>
    <property type="match status" value="1"/>
</dbReference>
<dbReference type="InterPro" id="IPR032632">
    <property type="entry name" value="Peptidase_M16_M"/>
</dbReference>
<evidence type="ECO:0000256" key="1">
    <source>
        <dbReference type="ARBA" id="ARBA00007261"/>
    </source>
</evidence>
<dbReference type="Pfam" id="PF00675">
    <property type="entry name" value="Peptidase_M16"/>
    <property type="match status" value="1"/>
</dbReference>
<comment type="similarity">
    <text evidence="1">Belongs to the peptidase M16 family.</text>
</comment>
<evidence type="ECO:0000256" key="3">
    <source>
        <dbReference type="ARBA" id="ARBA00022723"/>
    </source>
</evidence>
<feature type="domain" description="Peptidase M16 middle/third" evidence="10">
    <location>
        <begin position="414"/>
        <end position="702"/>
    </location>
</feature>
<dbReference type="InterPro" id="IPR011249">
    <property type="entry name" value="Metalloenz_LuxS/M16"/>
</dbReference>
<dbReference type="Pfam" id="PF22456">
    <property type="entry name" value="PqqF-like_C_4"/>
    <property type="match status" value="1"/>
</dbReference>
<evidence type="ECO:0000259" key="8">
    <source>
        <dbReference type="Pfam" id="PF00675"/>
    </source>
</evidence>
<dbReference type="GO" id="GO:0004222">
    <property type="term" value="F:metalloendopeptidase activity"/>
    <property type="evidence" value="ECO:0007669"/>
    <property type="project" value="TreeGrafter"/>
</dbReference>
<dbReference type="PANTHER" id="PTHR43690:SF18">
    <property type="entry name" value="INSULIN-DEGRADING ENZYME-RELATED"/>
    <property type="match status" value="1"/>
</dbReference>
<dbReference type="Pfam" id="PF05193">
    <property type="entry name" value="Peptidase_M16_C"/>
    <property type="match status" value="1"/>
</dbReference>
<dbReference type="Gene3D" id="3.30.830.10">
    <property type="entry name" value="Metalloenzyme, LuxS/M16 peptidase-like"/>
    <property type="match status" value="4"/>
</dbReference>
<organism evidence="12 13">
    <name type="scientific">Cephalotrichum gorgonifer</name>
    <dbReference type="NCBI Taxonomy" id="2041049"/>
    <lineage>
        <taxon>Eukaryota</taxon>
        <taxon>Fungi</taxon>
        <taxon>Dikarya</taxon>
        <taxon>Ascomycota</taxon>
        <taxon>Pezizomycotina</taxon>
        <taxon>Sordariomycetes</taxon>
        <taxon>Hypocreomycetidae</taxon>
        <taxon>Microascales</taxon>
        <taxon>Microascaceae</taxon>
        <taxon>Cephalotrichum</taxon>
    </lineage>
</organism>
<name>A0AAE8MZU9_9PEZI</name>
<feature type="domain" description="Peptidase M16 N-terminal" evidence="8">
    <location>
        <begin position="52"/>
        <end position="201"/>
    </location>
</feature>
<evidence type="ECO:0000313" key="12">
    <source>
        <dbReference type="EMBL" id="SPO02733.1"/>
    </source>
</evidence>
<feature type="compositionally biased region" description="Polar residues" evidence="7">
    <location>
        <begin position="1"/>
        <end position="20"/>
    </location>
</feature>
<sequence length="1028" mass="117556">MTSSKCQPQPEGQGSLQRTAPGSARLITEDVERPSLDDRTYRVIELANKMEVFLVHDAKADKASASMDVNVGNFSDDVEMPGMAHAVEHLLFMGTKKYPGENDYSQYLSANSGHSNAYTAATSTNYYFDLSARPANDEDPSESNPSALKGGLDRFSQFFIEPLFLESTLDRELQAVDSENKKNLQNDSWRLYQLEKSQSNPNHPYCHFSTGNLEILKTLPEEKGVNVRDKFIEFYQKHYSANRMKLCVLGREPLDVLEKWVVEYFTPVPNKDLPQNRWDTEVPLRPSELGIQCFAKPVMDSRELNLYFPFLNEEDMYMSQPSRYVGHLIGHEGPGSIMSYIKAKGWANGLSAGTYPLCPGTPSLFDCQIRLTEEGLKNYKEIIKVFFQYVALLRESVPQQWIFEEQKGLADVAFKFKQKSPASSFTMKTSELMQKPIPREWLLSGFSRLRDFDPVLIKKTLDCLRTDNFRMTVISQQFPGDWDQKEKWYGTEYRVEKIPEEFMEELRQAASTTPENRLLALHFPHKNNFIPTKLEVEKKDIKEPAVSPAVIRNDDFALTWWKKDDTFWVPKANVIISCKNPVIFATAESAVKSRLYTDLVRDVLEEFSYDAELAGLDYNVSIDHRGLSFEVSGYNDKLPVLLEHVLKTTRNLEIKDDRFDIVKERLKRAYSNWELQSSYQQVGDYLYWLNSERGYIVEEYAAELPNITAEALRQFKPQLLGQLHVELYAHGNLYKEDALRLTDMVQSILGPRPLPRTQWPIRRSLVLPPGSSYLYKKTLKDPANVNHCIEYWLATGDKGDPATRARTLFLEQVMHEPAFDQLRTKEQLGYIVFCGMRSFATTYGFRWLVQSERDPAYLESRVDAFIRTFGETLKEMGETEFESNKRSLVARLLKKLENLNSETNRHWGQISGEYYNFTASRQDAENVKALTKADILEFYQQKLHMSSPLRAKMVVQLFAQGNGKSKEKEGADGVVDGVVDGAATNGEAESTGVTLIEDVRSFKASLVASAGARPARDITEYEEIDAKL</sequence>
<keyword evidence="5" id="KW-0862">Zinc</keyword>
<protein>
    <submittedName>
        <fullName evidence="12">Related to insulysin (Metalloendopeptidase)</fullName>
    </submittedName>
</protein>
<evidence type="ECO:0000256" key="6">
    <source>
        <dbReference type="ARBA" id="ARBA00023049"/>
    </source>
</evidence>
<evidence type="ECO:0000259" key="10">
    <source>
        <dbReference type="Pfam" id="PF16187"/>
    </source>
</evidence>
<feature type="domain" description="Peptidase M16 C-terminal" evidence="9">
    <location>
        <begin position="228"/>
        <end position="407"/>
    </location>
</feature>
<dbReference type="InterPro" id="IPR054734">
    <property type="entry name" value="PqqF-like_C_4"/>
</dbReference>
<dbReference type="GO" id="GO:0043171">
    <property type="term" value="P:peptide catabolic process"/>
    <property type="evidence" value="ECO:0007669"/>
    <property type="project" value="TreeGrafter"/>
</dbReference>
<comment type="caution">
    <text evidence="12">The sequence shown here is derived from an EMBL/GenBank/DDBJ whole genome shotgun (WGS) entry which is preliminary data.</text>
</comment>
<dbReference type="EMBL" id="ONZQ02000007">
    <property type="protein sequence ID" value="SPO02733.1"/>
    <property type="molecule type" value="Genomic_DNA"/>
</dbReference>
<keyword evidence="6" id="KW-0482">Metalloprotease</keyword>
<keyword evidence="3" id="KW-0479">Metal-binding</keyword>
<evidence type="ECO:0000256" key="4">
    <source>
        <dbReference type="ARBA" id="ARBA00022801"/>
    </source>
</evidence>
<dbReference type="FunFam" id="3.30.830.10:FF:000004">
    <property type="entry name" value="Putative insulin-degrading enzyme"/>
    <property type="match status" value="1"/>
</dbReference>
<keyword evidence="2" id="KW-0645">Protease</keyword>
<dbReference type="GO" id="GO:0046872">
    <property type="term" value="F:metal ion binding"/>
    <property type="evidence" value="ECO:0007669"/>
    <property type="project" value="UniProtKB-KW"/>
</dbReference>
<gene>
    <name evidence="12" type="ORF">DNG_05408</name>
</gene>
<dbReference type="GO" id="GO:0005829">
    <property type="term" value="C:cytosol"/>
    <property type="evidence" value="ECO:0007669"/>
    <property type="project" value="TreeGrafter"/>
</dbReference>
<proteinExistence type="inferred from homology"/>
<accession>A0AAE8MZU9</accession>
<dbReference type="InterPro" id="IPR007863">
    <property type="entry name" value="Peptidase_M16_C"/>
</dbReference>
<dbReference type="GO" id="GO:0051603">
    <property type="term" value="P:proteolysis involved in protein catabolic process"/>
    <property type="evidence" value="ECO:0007669"/>
    <property type="project" value="TreeGrafter"/>
</dbReference>
<feature type="domain" description="Coenzyme PQQ synthesis protein F-like C-terminal lobe" evidence="11">
    <location>
        <begin position="810"/>
        <end position="907"/>
    </location>
</feature>
<evidence type="ECO:0000259" key="11">
    <source>
        <dbReference type="Pfam" id="PF22456"/>
    </source>
</evidence>
<dbReference type="SUPFAM" id="SSF63411">
    <property type="entry name" value="LuxS/MPP-like metallohydrolase"/>
    <property type="match status" value="4"/>
</dbReference>
<dbReference type="PANTHER" id="PTHR43690">
    <property type="entry name" value="NARDILYSIN"/>
    <property type="match status" value="1"/>
</dbReference>
<evidence type="ECO:0000256" key="2">
    <source>
        <dbReference type="ARBA" id="ARBA00022670"/>
    </source>
</evidence>
<dbReference type="InterPro" id="IPR050626">
    <property type="entry name" value="Peptidase_M16"/>
</dbReference>
<dbReference type="FunFam" id="3.30.830.10:FF:000003">
    <property type="entry name" value="Insulin-degrading enzyme"/>
    <property type="match status" value="1"/>
</dbReference>
<dbReference type="AlphaFoldDB" id="A0AAE8MZU9"/>
<dbReference type="FunFam" id="3.30.830.10:FF:000005">
    <property type="entry name" value="nardilysin isoform X1"/>
    <property type="match status" value="1"/>
</dbReference>
<evidence type="ECO:0000313" key="13">
    <source>
        <dbReference type="Proteomes" id="UP001187682"/>
    </source>
</evidence>
<dbReference type="InterPro" id="IPR011765">
    <property type="entry name" value="Pept_M16_N"/>
</dbReference>
<evidence type="ECO:0000259" key="9">
    <source>
        <dbReference type="Pfam" id="PF05193"/>
    </source>
</evidence>
<evidence type="ECO:0000256" key="5">
    <source>
        <dbReference type="ARBA" id="ARBA00022833"/>
    </source>
</evidence>
<feature type="region of interest" description="Disordered" evidence="7">
    <location>
        <begin position="1"/>
        <end position="23"/>
    </location>
</feature>
<reference evidence="12" key="1">
    <citation type="submission" date="2018-03" db="EMBL/GenBank/DDBJ databases">
        <authorList>
            <person name="Guldener U."/>
        </authorList>
    </citation>
    <scope>NUCLEOTIDE SEQUENCE</scope>
</reference>
<keyword evidence="13" id="KW-1185">Reference proteome</keyword>
<dbReference type="Proteomes" id="UP001187682">
    <property type="component" value="Unassembled WGS sequence"/>
</dbReference>